<dbReference type="SUPFAM" id="SSF50156">
    <property type="entry name" value="PDZ domain-like"/>
    <property type="match status" value="1"/>
</dbReference>
<dbReference type="GO" id="GO:0046872">
    <property type="term" value="F:metal ion binding"/>
    <property type="evidence" value="ECO:0007669"/>
    <property type="project" value="UniProtKB-KW"/>
</dbReference>
<evidence type="ECO:0000313" key="13">
    <source>
        <dbReference type="EMBL" id="QCQ23436.1"/>
    </source>
</evidence>
<dbReference type="GO" id="GO:0004222">
    <property type="term" value="F:metalloendopeptidase activity"/>
    <property type="evidence" value="ECO:0007669"/>
    <property type="project" value="InterPro"/>
</dbReference>
<dbReference type="InterPro" id="IPR001478">
    <property type="entry name" value="PDZ"/>
</dbReference>
<dbReference type="AlphaFoldDB" id="A0A4P8L5W0"/>
<evidence type="ECO:0000256" key="2">
    <source>
        <dbReference type="ARBA" id="ARBA00004141"/>
    </source>
</evidence>
<dbReference type="CDD" id="cd23081">
    <property type="entry name" value="cpPDZ_EcRseP-like"/>
    <property type="match status" value="1"/>
</dbReference>
<reference evidence="13 14" key="2">
    <citation type="submission" date="2019-05" db="EMBL/GenBank/DDBJ databases">
        <authorList>
            <person name="Suflita J.M."/>
            <person name="Marks C.R."/>
        </authorList>
    </citation>
    <scope>NUCLEOTIDE SEQUENCE [LARGE SCALE GENOMIC DNA]</scope>
    <source>
        <strain evidence="13 14">ALDC</strain>
    </source>
</reference>
<keyword evidence="14" id="KW-1185">Reference proteome</keyword>
<proteinExistence type="inferred from homology"/>
<dbReference type="Pfam" id="PF17820">
    <property type="entry name" value="PDZ_6"/>
    <property type="match status" value="1"/>
</dbReference>
<dbReference type="PANTHER" id="PTHR42837:SF2">
    <property type="entry name" value="MEMBRANE METALLOPROTEASE ARASP2, CHLOROPLASTIC-RELATED"/>
    <property type="match status" value="1"/>
</dbReference>
<dbReference type="KEGG" id="dax:FDQ92_04025"/>
<dbReference type="CDD" id="cd06163">
    <property type="entry name" value="S2P-M50_PDZ_RseP-like"/>
    <property type="match status" value="1"/>
</dbReference>
<feature type="domain" description="PDZ" evidence="12">
    <location>
        <begin position="128"/>
        <end position="193"/>
    </location>
</feature>
<dbReference type="InterPro" id="IPR004387">
    <property type="entry name" value="Pept_M50_Zn"/>
</dbReference>
<accession>A0A4P8L5W0</accession>
<keyword evidence="10 11" id="KW-0472">Membrane</keyword>
<dbReference type="SMART" id="SM00228">
    <property type="entry name" value="PDZ"/>
    <property type="match status" value="1"/>
</dbReference>
<evidence type="ECO:0000256" key="9">
    <source>
        <dbReference type="ARBA" id="ARBA00023049"/>
    </source>
</evidence>
<evidence type="ECO:0000256" key="11">
    <source>
        <dbReference type="RuleBase" id="RU362031"/>
    </source>
</evidence>
<name>A0A4P8L5W0_9BACT</name>
<keyword evidence="8 11" id="KW-1133">Transmembrane helix</keyword>
<dbReference type="Proteomes" id="UP000298602">
    <property type="component" value="Chromosome"/>
</dbReference>
<keyword evidence="6 11" id="KW-0378">Hydrolase</keyword>
<evidence type="ECO:0000256" key="4">
    <source>
        <dbReference type="ARBA" id="ARBA00022670"/>
    </source>
</evidence>
<evidence type="ECO:0000259" key="12">
    <source>
        <dbReference type="PROSITE" id="PS50106"/>
    </source>
</evidence>
<sequence length="361" mass="39291">MTTIVSTAVVLGVLIFVHELGHFLVARRMGVTVLRFSLGFGPRVFGIQCGPTDYCLSLIPLGGYVKMLGEDAEDEISEEDKAGSFSHQPVGRRLAIVLAGPLANLVLAVALFTGVFAVSGIPTLIPEVGGVAPGSPAEQAGLQAGDRILSINGRPVEDWDTLSRTIEELGNEVLTLEVRREDDVLSLQVEPEVREVKNIFGESVQRPIIGITASGNFEVRRVNPLLAGYYSLVQTWNLSKLFLLTVVKLIQRVLPMETLGGPIMIAQLAGQQAQEGLLHLIHFTALISVNLAILNLLPIPVLDGGHIFFFLLEAVLRRPISVRKMEMAQKVGMFVLILLMVFVFYNDIMRLLPESGEAPVP</sequence>
<comment type="similarity">
    <text evidence="3 11">Belongs to the peptidase M50B family.</text>
</comment>
<evidence type="ECO:0000256" key="8">
    <source>
        <dbReference type="ARBA" id="ARBA00022989"/>
    </source>
</evidence>
<reference evidence="13 14" key="1">
    <citation type="submission" date="2019-05" db="EMBL/GenBank/DDBJ databases">
        <title>The Complete Genome Sequence of the n-alkane-degrading Desulfoglaeba alkanexedens ALDC reveals multiple alkylsuccinate synthase gene clusters.</title>
        <authorList>
            <person name="Callaghan A.V."/>
            <person name="Davidova I.A."/>
            <person name="Duncan K.E."/>
            <person name="Morris B."/>
            <person name="McInerney M.J."/>
        </authorList>
    </citation>
    <scope>NUCLEOTIDE SEQUENCE [LARGE SCALE GENOMIC DNA]</scope>
    <source>
        <strain evidence="13 14">ALDC</strain>
    </source>
</reference>
<feature type="transmembrane region" description="Helical" evidence="11">
    <location>
        <begin position="327"/>
        <end position="345"/>
    </location>
</feature>
<dbReference type="GO" id="GO:0016020">
    <property type="term" value="C:membrane"/>
    <property type="evidence" value="ECO:0007669"/>
    <property type="project" value="UniProtKB-SubCell"/>
</dbReference>
<dbReference type="EMBL" id="CP040098">
    <property type="protein sequence ID" value="QCQ23436.1"/>
    <property type="molecule type" value="Genomic_DNA"/>
</dbReference>
<dbReference type="PANTHER" id="PTHR42837">
    <property type="entry name" value="REGULATOR OF SIGMA-E PROTEASE RSEP"/>
    <property type="match status" value="1"/>
</dbReference>
<dbReference type="InterPro" id="IPR036034">
    <property type="entry name" value="PDZ_sf"/>
</dbReference>
<keyword evidence="7 11" id="KW-0862">Zinc</keyword>
<protein>
    <recommendedName>
        <fullName evidence="11">Zinc metalloprotease</fullName>
        <ecNumber evidence="11">3.4.24.-</ecNumber>
    </recommendedName>
</protein>
<comment type="cofactor">
    <cofactor evidence="1 11">
        <name>Zn(2+)</name>
        <dbReference type="ChEBI" id="CHEBI:29105"/>
    </cofactor>
</comment>
<dbReference type="GO" id="GO:0006508">
    <property type="term" value="P:proteolysis"/>
    <property type="evidence" value="ECO:0007669"/>
    <property type="project" value="UniProtKB-KW"/>
</dbReference>
<dbReference type="InterPro" id="IPR008915">
    <property type="entry name" value="Peptidase_M50"/>
</dbReference>
<evidence type="ECO:0000256" key="10">
    <source>
        <dbReference type="ARBA" id="ARBA00023136"/>
    </source>
</evidence>
<keyword evidence="9 11" id="KW-0482">Metalloprotease</keyword>
<feature type="transmembrane region" description="Helical" evidence="11">
    <location>
        <begin position="6"/>
        <end position="25"/>
    </location>
</feature>
<comment type="subcellular location">
    <subcellularLocation>
        <location evidence="2">Membrane</location>
        <topology evidence="2">Multi-pass membrane protein</topology>
    </subcellularLocation>
</comment>
<dbReference type="Gene3D" id="2.30.42.10">
    <property type="match status" value="1"/>
</dbReference>
<feature type="transmembrane region" description="Helical" evidence="11">
    <location>
        <begin position="291"/>
        <end position="315"/>
    </location>
</feature>
<organism evidence="13 14">
    <name type="scientific">Desulfoglaeba alkanexedens ALDC</name>
    <dbReference type="NCBI Taxonomy" id="980445"/>
    <lineage>
        <taxon>Bacteria</taxon>
        <taxon>Pseudomonadati</taxon>
        <taxon>Thermodesulfobacteriota</taxon>
        <taxon>Syntrophobacteria</taxon>
        <taxon>Syntrophobacterales</taxon>
        <taxon>Syntrophobacteraceae</taxon>
        <taxon>Desulfoglaeba</taxon>
    </lineage>
</organism>
<evidence type="ECO:0000256" key="1">
    <source>
        <dbReference type="ARBA" id="ARBA00001947"/>
    </source>
</evidence>
<keyword evidence="4 13" id="KW-0645">Protease</keyword>
<dbReference type="OrthoDB" id="9782003at2"/>
<keyword evidence="5 11" id="KW-0812">Transmembrane</keyword>
<evidence type="ECO:0000256" key="7">
    <source>
        <dbReference type="ARBA" id="ARBA00022833"/>
    </source>
</evidence>
<dbReference type="Pfam" id="PF02163">
    <property type="entry name" value="Peptidase_M50"/>
    <property type="match status" value="1"/>
</dbReference>
<dbReference type="NCBIfam" id="TIGR00054">
    <property type="entry name" value="RIP metalloprotease RseP"/>
    <property type="match status" value="1"/>
</dbReference>
<feature type="transmembrane region" description="Helical" evidence="11">
    <location>
        <begin position="94"/>
        <end position="118"/>
    </location>
</feature>
<dbReference type="PROSITE" id="PS50106">
    <property type="entry name" value="PDZ"/>
    <property type="match status" value="1"/>
</dbReference>
<evidence type="ECO:0000256" key="3">
    <source>
        <dbReference type="ARBA" id="ARBA00007931"/>
    </source>
</evidence>
<dbReference type="EC" id="3.4.24.-" evidence="11"/>
<dbReference type="InterPro" id="IPR041489">
    <property type="entry name" value="PDZ_6"/>
</dbReference>
<evidence type="ECO:0000256" key="5">
    <source>
        <dbReference type="ARBA" id="ARBA00022692"/>
    </source>
</evidence>
<keyword evidence="11" id="KW-0479">Metal-binding</keyword>
<evidence type="ECO:0000313" key="14">
    <source>
        <dbReference type="Proteomes" id="UP000298602"/>
    </source>
</evidence>
<evidence type="ECO:0000256" key="6">
    <source>
        <dbReference type="ARBA" id="ARBA00022801"/>
    </source>
</evidence>
<gene>
    <name evidence="13" type="primary">rseP</name>
    <name evidence="13" type="ORF">FDQ92_04025</name>
</gene>